<feature type="domain" description="Styrene monooxygenase StyA putative substrate binding" evidence="1">
    <location>
        <begin position="146"/>
        <end position="254"/>
    </location>
</feature>
<dbReference type="Proteomes" id="UP000460272">
    <property type="component" value="Unassembled WGS sequence"/>
</dbReference>
<accession>A0A6P2C0Q9</accession>
<sequence length="413" mass="45228">MRRILIVGAGQAGLQLALSLQAEGYDVTVMSARTPDEIRNGWPTSTQVMMYRALDREREVSLNFWDDTATPIGGIGFNLSPAPGVSAFSFSGAWARPGNSVDQRLKMSTWIELFEQRGGRMIYHSVMTSDLSGLAPMYDLTIIAAGKGEIVEMFDRDAERSLYARPARNLAAIYVNGIDPFPGAAEPRMRVNLRPGAGEYLHMQSHTLTGPCDVLLVEAVPGGPFDIFTDRPSPAEHLRRLHAMLAEHFPWEAELYRNAEPTDARASLIGAFPGTVRRPYAEVAPGAYVLGIGDVVVVNDPISGQGANNAAHASGMYLRAILERGNAPFTPQWMQQTFDTFWAHAQNSCILTQMMLEPMPIHAQQVLGAAAQFQEIADRFADIFIHPATIHDFLLDPAKAAAYLEQVAAAHPQ</sequence>
<dbReference type="AlphaFoldDB" id="A0A6P2C0Q9"/>
<comment type="caution">
    <text evidence="2">The sequence shown here is derived from an EMBL/GenBank/DDBJ whole genome shotgun (WGS) entry which is preliminary data.</text>
</comment>
<dbReference type="OrthoDB" id="3414915at2"/>
<keyword evidence="3" id="KW-1185">Reference proteome</keyword>
<dbReference type="InterPro" id="IPR036188">
    <property type="entry name" value="FAD/NAD-bd_sf"/>
</dbReference>
<dbReference type="EMBL" id="RPFW01000004">
    <property type="protein sequence ID" value="TVZ03033.1"/>
    <property type="molecule type" value="Genomic_DNA"/>
</dbReference>
<gene>
    <name evidence="2" type="ORF">EAS64_21480</name>
</gene>
<dbReference type="Gene3D" id="3.50.50.60">
    <property type="entry name" value="FAD/NAD(P)-binding domain"/>
    <property type="match status" value="3"/>
</dbReference>
<dbReference type="Gene3D" id="6.10.250.650">
    <property type="match status" value="1"/>
</dbReference>
<evidence type="ECO:0000313" key="2">
    <source>
        <dbReference type="EMBL" id="TVZ03033.1"/>
    </source>
</evidence>
<dbReference type="PRINTS" id="PR00420">
    <property type="entry name" value="RNGMNOXGNASE"/>
</dbReference>
<reference evidence="2 3" key="1">
    <citation type="submission" date="2018-11" db="EMBL/GenBank/DDBJ databases">
        <title>Trebonia kvetii gen.nov., sp.nov., a novel acidophilic actinobacterium, and proposal of the new actinobacterial family Treboniaceae fam. nov.</title>
        <authorList>
            <person name="Rapoport D."/>
            <person name="Sagova-Mareckova M."/>
            <person name="Sedlacek I."/>
            <person name="Provaznik J."/>
            <person name="Kralova S."/>
            <person name="Pavlinic D."/>
            <person name="Benes V."/>
            <person name="Kopecky J."/>
        </authorList>
    </citation>
    <scope>NUCLEOTIDE SEQUENCE [LARGE SCALE GENOMIC DNA]</scope>
    <source>
        <strain evidence="2 3">15Tr583</strain>
    </source>
</reference>
<protein>
    <submittedName>
        <fullName evidence="2">FAD-binding oxidoreductase</fullName>
    </submittedName>
</protein>
<organism evidence="2 3">
    <name type="scientific">Trebonia kvetii</name>
    <dbReference type="NCBI Taxonomy" id="2480626"/>
    <lineage>
        <taxon>Bacteria</taxon>
        <taxon>Bacillati</taxon>
        <taxon>Actinomycetota</taxon>
        <taxon>Actinomycetes</taxon>
        <taxon>Streptosporangiales</taxon>
        <taxon>Treboniaceae</taxon>
        <taxon>Trebonia</taxon>
    </lineage>
</organism>
<evidence type="ECO:0000313" key="3">
    <source>
        <dbReference type="Proteomes" id="UP000460272"/>
    </source>
</evidence>
<dbReference type="InterPro" id="IPR041654">
    <property type="entry name" value="StyA_sbd"/>
</dbReference>
<proteinExistence type="predicted"/>
<dbReference type="Pfam" id="PF17885">
    <property type="entry name" value="Smoa_sbd"/>
    <property type="match status" value="1"/>
</dbReference>
<dbReference type="SUPFAM" id="SSF51905">
    <property type="entry name" value="FAD/NAD(P)-binding domain"/>
    <property type="match status" value="1"/>
</dbReference>
<name>A0A6P2C0Q9_9ACTN</name>
<dbReference type="RefSeq" id="WP_145855407.1">
    <property type="nucleotide sequence ID" value="NZ_RPFW01000004.1"/>
</dbReference>
<evidence type="ECO:0000259" key="1">
    <source>
        <dbReference type="Pfam" id="PF17885"/>
    </source>
</evidence>